<dbReference type="KEGG" id="crb:17895983"/>
<dbReference type="PANTHER" id="PTHR46609">
    <property type="entry name" value="EXONUCLEASE, PHAGE-TYPE/RECB, C-TERMINAL DOMAIN-CONTAINING PROTEIN"/>
    <property type="match status" value="1"/>
</dbReference>
<gene>
    <name evidence="2" type="ORF">CARUB_v10020372mg</name>
</gene>
<dbReference type="AlphaFoldDB" id="R0GH61"/>
<dbReference type="GO" id="GO:0006281">
    <property type="term" value="P:DNA repair"/>
    <property type="evidence" value="ECO:0007669"/>
    <property type="project" value="UniProtKB-ARBA"/>
</dbReference>
<dbReference type="STRING" id="81985.R0GH61"/>
<dbReference type="CDD" id="cd22343">
    <property type="entry name" value="PDDEXK_lambda_exonuclease-like"/>
    <property type="match status" value="1"/>
</dbReference>
<dbReference type="NCBIfam" id="TIGR03033">
    <property type="entry name" value="phage_rel_nuc"/>
    <property type="match status" value="1"/>
</dbReference>
<dbReference type="EMBL" id="KB870806">
    <property type="protein sequence ID" value="EOA35217.1"/>
    <property type="molecule type" value="Genomic_DNA"/>
</dbReference>
<accession>R0GH61</accession>
<dbReference type="PANTHER" id="PTHR46609:SF6">
    <property type="entry name" value="EXONUCLEASE, PHAGE-TYPE_RECB, C-TERMINAL DOMAIN-CONTAINING PROTEIN-RELATED"/>
    <property type="match status" value="1"/>
</dbReference>
<reference evidence="3" key="1">
    <citation type="journal article" date="2013" name="Nat. Genet.">
        <title>The Capsella rubella genome and the genomic consequences of rapid mating system evolution.</title>
        <authorList>
            <person name="Slotte T."/>
            <person name="Hazzouri K.M."/>
            <person name="Agren J.A."/>
            <person name="Koenig D."/>
            <person name="Maumus F."/>
            <person name="Guo Y.L."/>
            <person name="Steige K."/>
            <person name="Platts A.E."/>
            <person name="Escobar J.S."/>
            <person name="Newman L.K."/>
            <person name="Wang W."/>
            <person name="Mandakova T."/>
            <person name="Vello E."/>
            <person name="Smith L.M."/>
            <person name="Henz S.R."/>
            <person name="Steffen J."/>
            <person name="Takuno S."/>
            <person name="Brandvain Y."/>
            <person name="Coop G."/>
            <person name="Andolfatto P."/>
            <person name="Hu T.T."/>
            <person name="Blanchette M."/>
            <person name="Clark R.M."/>
            <person name="Quesneville H."/>
            <person name="Nordborg M."/>
            <person name="Gaut B.S."/>
            <person name="Lysak M.A."/>
            <person name="Jenkins J."/>
            <person name="Grimwood J."/>
            <person name="Chapman J."/>
            <person name="Prochnik S."/>
            <person name="Shu S."/>
            <person name="Rokhsar D."/>
            <person name="Schmutz J."/>
            <person name="Weigel D."/>
            <person name="Wright S.I."/>
        </authorList>
    </citation>
    <scope>NUCLEOTIDE SEQUENCE [LARGE SCALE GENOMIC DNA]</scope>
    <source>
        <strain evidence="3">cv. Monte Gargano</strain>
    </source>
</reference>
<feature type="domain" description="YqaJ viral recombinase" evidence="1">
    <location>
        <begin position="179"/>
        <end position="316"/>
    </location>
</feature>
<dbReference type="Proteomes" id="UP000029121">
    <property type="component" value="Unassembled WGS sequence"/>
</dbReference>
<sequence length="414" mass="47171">MGLSTLWPLWFRYKTTPLVKSHETPEDSYFFGYLIIFVEKKQTCLVFSNVILRSLLMMMRLVQVSSTESISSISSSSARNGGGGVLYLKRVSVCGFCSVLKPNKVAFSSMIRSTLRTCSVSGFHTLCPKSSGSVVSKKRFCSTASPLITETTSPFGHPRSSVIVSSLLSPSDVPQKSEEWFALRKDKLTTSTFSTALGFWKGTRRAELWHEKVYDSDLRVFEESAQFAMNWGVQMEPAAIERYKRIMGCEVGSMGFAIHSNEQFHWLGASPDGILDCFGILEVKCPYNKGKTETVLPWKKVPYYYMPQLQGQMEIMDREWVNLYCWTRNGSTVFRVMRDRSYWSIIHDVLREFWWENVVPAREALLLGKEDEEVKKYEPTSTHKRTGLAIAKSINLAAESKLVCREIADHVEFF</sequence>
<dbReference type="InterPro" id="IPR019080">
    <property type="entry name" value="YqaJ_viral_recombinase"/>
</dbReference>
<dbReference type="InterPro" id="IPR051703">
    <property type="entry name" value="NF-kappa-B_Signaling_Reg"/>
</dbReference>
<dbReference type="Pfam" id="PF09588">
    <property type="entry name" value="YqaJ"/>
    <property type="match status" value="1"/>
</dbReference>
<dbReference type="InterPro" id="IPR011335">
    <property type="entry name" value="Restrct_endonuc-II-like"/>
</dbReference>
<dbReference type="eggNOG" id="ENOG502R7B6">
    <property type="taxonomic scope" value="Eukaryota"/>
</dbReference>
<name>R0GH61_9BRAS</name>
<dbReference type="OrthoDB" id="421276at2759"/>
<protein>
    <recommendedName>
        <fullName evidence="1">YqaJ viral recombinase domain-containing protein</fullName>
    </recommendedName>
</protein>
<dbReference type="Gene3D" id="3.90.320.10">
    <property type="match status" value="1"/>
</dbReference>
<evidence type="ECO:0000313" key="3">
    <source>
        <dbReference type="Proteomes" id="UP000029121"/>
    </source>
</evidence>
<evidence type="ECO:0000259" key="1">
    <source>
        <dbReference type="Pfam" id="PF09588"/>
    </source>
</evidence>
<dbReference type="SUPFAM" id="SSF52980">
    <property type="entry name" value="Restriction endonuclease-like"/>
    <property type="match status" value="1"/>
</dbReference>
<dbReference type="InterPro" id="IPR011604">
    <property type="entry name" value="PDDEXK-like_dom_sf"/>
</dbReference>
<evidence type="ECO:0000313" key="2">
    <source>
        <dbReference type="EMBL" id="EOA35217.1"/>
    </source>
</evidence>
<organism evidence="2 3">
    <name type="scientific">Capsella rubella</name>
    <dbReference type="NCBI Taxonomy" id="81985"/>
    <lineage>
        <taxon>Eukaryota</taxon>
        <taxon>Viridiplantae</taxon>
        <taxon>Streptophyta</taxon>
        <taxon>Embryophyta</taxon>
        <taxon>Tracheophyta</taxon>
        <taxon>Spermatophyta</taxon>
        <taxon>Magnoliopsida</taxon>
        <taxon>eudicotyledons</taxon>
        <taxon>Gunneridae</taxon>
        <taxon>Pentapetalae</taxon>
        <taxon>rosids</taxon>
        <taxon>malvids</taxon>
        <taxon>Brassicales</taxon>
        <taxon>Brassicaceae</taxon>
        <taxon>Camelineae</taxon>
        <taxon>Capsella</taxon>
    </lineage>
</organism>
<keyword evidence="3" id="KW-1185">Reference proteome</keyword>
<dbReference type="InterPro" id="IPR017482">
    <property type="entry name" value="Lambda-type_endonuclease"/>
</dbReference>
<proteinExistence type="predicted"/>